<comment type="caution">
    <text evidence="1">The sequence shown here is derived from an EMBL/GenBank/DDBJ whole genome shotgun (WGS) entry which is preliminary data.</text>
</comment>
<reference evidence="1 2" key="1">
    <citation type="submission" date="2018-03" db="EMBL/GenBank/DDBJ databases">
        <title>Genomic Encyclopedia of Archaeal and Bacterial Type Strains, Phase II (KMG-II): from individual species to whole genera.</title>
        <authorList>
            <person name="Goeker M."/>
        </authorList>
    </citation>
    <scope>NUCLEOTIDE SEQUENCE [LARGE SCALE GENOMIC DNA]</scope>
    <source>
        <strain evidence="1 2">DSM 45348</strain>
    </source>
</reference>
<dbReference type="RefSeq" id="WP_106131221.1">
    <property type="nucleotide sequence ID" value="NZ_PVZG01000036.1"/>
</dbReference>
<protein>
    <submittedName>
        <fullName evidence="1">Uncharacterized protein</fullName>
    </submittedName>
</protein>
<evidence type="ECO:0000313" key="1">
    <source>
        <dbReference type="EMBL" id="PRY19256.1"/>
    </source>
</evidence>
<evidence type="ECO:0000313" key="2">
    <source>
        <dbReference type="Proteomes" id="UP000239209"/>
    </source>
</evidence>
<dbReference type="EMBL" id="PVZG01000036">
    <property type="protein sequence ID" value="PRY19256.1"/>
    <property type="molecule type" value="Genomic_DNA"/>
</dbReference>
<organism evidence="1 2">
    <name type="scientific">Pseudosporangium ferrugineum</name>
    <dbReference type="NCBI Taxonomy" id="439699"/>
    <lineage>
        <taxon>Bacteria</taxon>
        <taxon>Bacillati</taxon>
        <taxon>Actinomycetota</taxon>
        <taxon>Actinomycetes</taxon>
        <taxon>Micromonosporales</taxon>
        <taxon>Micromonosporaceae</taxon>
        <taxon>Pseudosporangium</taxon>
    </lineage>
</organism>
<dbReference type="AlphaFoldDB" id="A0A2T0RDJ4"/>
<gene>
    <name evidence="1" type="ORF">CLV70_13619</name>
</gene>
<dbReference type="Proteomes" id="UP000239209">
    <property type="component" value="Unassembled WGS sequence"/>
</dbReference>
<dbReference type="OrthoDB" id="3637162at2"/>
<keyword evidence="2" id="KW-1185">Reference proteome</keyword>
<accession>A0A2T0RDJ4</accession>
<sequence>MRKLDRRGRVILSIAAAAAVIVNAGAAWAYWRLGGAGTGVAVAGSAVELKLQGRSDDSEPLYPGATAGLTVTVTNGNDFPVRITSISPGKGKVTADSAHRDAGCLETGVIVSEDVLTVSWDVPKNTIGVFTVPGGLRMTNSSDSACQGATFTIPVTAKGLSSAS</sequence>
<name>A0A2T0RDJ4_9ACTN</name>
<proteinExistence type="predicted"/>